<sequence>LGDEMNELRQSQMALVDEMQIARREIAELSSSALAPAVPEVRAPGVAGAVQAPGRAE</sequence>
<dbReference type="EMBL" id="LAZR01034190">
    <property type="protein sequence ID" value="KKL46005.1"/>
    <property type="molecule type" value="Genomic_DNA"/>
</dbReference>
<gene>
    <name evidence="1" type="ORF">LCGC14_2349930</name>
</gene>
<evidence type="ECO:0000313" key="1">
    <source>
        <dbReference type="EMBL" id="KKL46005.1"/>
    </source>
</evidence>
<dbReference type="AlphaFoldDB" id="A0A0F9EM66"/>
<comment type="caution">
    <text evidence="1">The sequence shown here is derived from an EMBL/GenBank/DDBJ whole genome shotgun (WGS) entry which is preliminary data.</text>
</comment>
<feature type="non-terminal residue" evidence="1">
    <location>
        <position position="1"/>
    </location>
</feature>
<proteinExistence type="predicted"/>
<organism evidence="1">
    <name type="scientific">marine sediment metagenome</name>
    <dbReference type="NCBI Taxonomy" id="412755"/>
    <lineage>
        <taxon>unclassified sequences</taxon>
        <taxon>metagenomes</taxon>
        <taxon>ecological metagenomes</taxon>
    </lineage>
</organism>
<protein>
    <submittedName>
        <fullName evidence="1">Uncharacterized protein</fullName>
    </submittedName>
</protein>
<reference evidence="1" key="1">
    <citation type="journal article" date="2015" name="Nature">
        <title>Complex archaea that bridge the gap between prokaryotes and eukaryotes.</title>
        <authorList>
            <person name="Spang A."/>
            <person name="Saw J.H."/>
            <person name="Jorgensen S.L."/>
            <person name="Zaremba-Niedzwiedzka K."/>
            <person name="Martijn J."/>
            <person name="Lind A.E."/>
            <person name="van Eijk R."/>
            <person name="Schleper C."/>
            <person name="Guy L."/>
            <person name="Ettema T.J."/>
        </authorList>
    </citation>
    <scope>NUCLEOTIDE SEQUENCE</scope>
</reference>
<name>A0A0F9EM66_9ZZZZ</name>
<accession>A0A0F9EM66</accession>